<keyword evidence="2" id="KW-0560">Oxidoreductase</keyword>
<dbReference type="InterPro" id="IPR046867">
    <property type="entry name" value="AldOxase/xan_DH_MoCoBD2"/>
</dbReference>
<keyword evidence="5" id="KW-1185">Reference proteome</keyword>
<evidence type="ECO:0000313" key="4">
    <source>
        <dbReference type="EMBL" id="MFD1952288.1"/>
    </source>
</evidence>
<dbReference type="Gene3D" id="3.30.365.10">
    <property type="entry name" value="Aldehyde oxidase/xanthine dehydrogenase, molybdopterin binding domain"/>
    <property type="match status" value="4"/>
</dbReference>
<gene>
    <name evidence="4" type="ORF">ACFSGX_16050</name>
</gene>
<feature type="domain" description="Aldehyde oxidase/xanthine dehydrogenase a/b hammerhead" evidence="3">
    <location>
        <begin position="22"/>
        <end position="137"/>
    </location>
</feature>
<dbReference type="PANTHER" id="PTHR11908">
    <property type="entry name" value="XANTHINE DEHYDROGENASE"/>
    <property type="match status" value="1"/>
</dbReference>
<evidence type="ECO:0000259" key="3">
    <source>
        <dbReference type="SMART" id="SM01008"/>
    </source>
</evidence>
<comment type="caution">
    <text evidence="4">The sequence shown here is derived from an EMBL/GenBank/DDBJ whole genome shotgun (WGS) entry which is preliminary data.</text>
</comment>
<evidence type="ECO:0000313" key="5">
    <source>
        <dbReference type="Proteomes" id="UP001597400"/>
    </source>
</evidence>
<dbReference type="Pfam" id="PF01315">
    <property type="entry name" value="Ald_Xan_dh_C"/>
    <property type="match status" value="1"/>
</dbReference>
<dbReference type="EMBL" id="JBHUGS010000005">
    <property type="protein sequence ID" value="MFD1952288.1"/>
    <property type="molecule type" value="Genomic_DNA"/>
</dbReference>
<dbReference type="Pfam" id="PF20256">
    <property type="entry name" value="MoCoBD_2"/>
    <property type="match status" value="1"/>
</dbReference>
<dbReference type="InterPro" id="IPR037165">
    <property type="entry name" value="AldOxase/xan_DH_Mopterin-bd_sf"/>
</dbReference>
<name>A0ABW4U0I4_9SPHN</name>
<dbReference type="Proteomes" id="UP001597400">
    <property type="component" value="Unassembled WGS sequence"/>
</dbReference>
<evidence type="ECO:0000256" key="2">
    <source>
        <dbReference type="ARBA" id="ARBA00023002"/>
    </source>
</evidence>
<dbReference type="InterPro" id="IPR008274">
    <property type="entry name" value="AldOxase/xan_DH_MoCoBD1"/>
</dbReference>
<evidence type="ECO:0000256" key="1">
    <source>
        <dbReference type="ARBA" id="ARBA00022505"/>
    </source>
</evidence>
<dbReference type="RefSeq" id="WP_380931337.1">
    <property type="nucleotide sequence ID" value="NZ_JBHUGS010000005.1"/>
</dbReference>
<dbReference type="Gene3D" id="3.90.1170.50">
    <property type="entry name" value="Aldehyde oxidase/xanthine dehydrogenase, a/b hammerhead"/>
    <property type="match status" value="1"/>
</dbReference>
<dbReference type="SMART" id="SM01008">
    <property type="entry name" value="Ald_Xan_dh_C"/>
    <property type="match status" value="1"/>
</dbReference>
<reference evidence="5" key="1">
    <citation type="journal article" date="2019" name="Int. J. Syst. Evol. Microbiol.">
        <title>The Global Catalogue of Microorganisms (GCM) 10K type strain sequencing project: providing services to taxonomists for standard genome sequencing and annotation.</title>
        <authorList>
            <consortium name="The Broad Institute Genomics Platform"/>
            <consortium name="The Broad Institute Genome Sequencing Center for Infectious Disease"/>
            <person name="Wu L."/>
            <person name="Ma J."/>
        </authorList>
    </citation>
    <scope>NUCLEOTIDE SEQUENCE [LARGE SCALE GENOMIC DNA]</scope>
    <source>
        <strain evidence="5">CGMCC 1.12702</strain>
    </source>
</reference>
<dbReference type="InterPro" id="IPR000674">
    <property type="entry name" value="Ald_Oxase/Xan_DH_a/b"/>
</dbReference>
<organism evidence="4 5">
    <name type="scientific">Sphingomonas arantia</name>
    <dbReference type="NCBI Taxonomy" id="1460676"/>
    <lineage>
        <taxon>Bacteria</taxon>
        <taxon>Pseudomonadati</taxon>
        <taxon>Pseudomonadota</taxon>
        <taxon>Alphaproteobacteria</taxon>
        <taxon>Sphingomonadales</taxon>
        <taxon>Sphingomonadaceae</taxon>
        <taxon>Sphingomonas</taxon>
    </lineage>
</organism>
<dbReference type="InterPro" id="IPR016208">
    <property type="entry name" value="Ald_Oxase/xanthine_DH-like"/>
</dbReference>
<proteinExistence type="predicted"/>
<dbReference type="SUPFAM" id="SSF56003">
    <property type="entry name" value="Molybdenum cofactor-binding domain"/>
    <property type="match status" value="1"/>
</dbReference>
<keyword evidence="1" id="KW-0500">Molybdenum</keyword>
<dbReference type="InterPro" id="IPR036856">
    <property type="entry name" value="Ald_Oxase/Xan_DH_a/b_sf"/>
</dbReference>
<dbReference type="SUPFAM" id="SSF54665">
    <property type="entry name" value="CO dehydrogenase molybdoprotein N-domain-like"/>
    <property type="match status" value="1"/>
</dbReference>
<protein>
    <submittedName>
        <fullName evidence="4">Xanthine dehydrogenase family protein molybdopterin-binding subunit</fullName>
    </submittedName>
</protein>
<dbReference type="Pfam" id="PF02738">
    <property type="entry name" value="MoCoBD_1"/>
    <property type="match status" value="1"/>
</dbReference>
<accession>A0ABW4U0I4</accession>
<dbReference type="PANTHER" id="PTHR11908:SF132">
    <property type="entry name" value="ALDEHYDE OXIDASE 1-RELATED"/>
    <property type="match status" value="1"/>
</dbReference>
<sequence>MTDRPAHIGAPQLRENALRHLAGRGDFVGDQQLPRMVHAAFLRSPMAHARITSLDVDDARAAPGVIAVFTAADLNPLCQDWTSHLDHFVGMVSAPQNILAADEVLWVGHPIAMVVARTRAEAEDACEHILLDLDELDVVSGVDAALDVDTAPAATGIDSNLCYRNELKTDGVDAAFVRAALVVEGDYAFGRHTAVTLEPRAIIADHDPSTGQLTVRHGTQTPFQFQDIYARHFGLPDHKVRVIAPDVGGSFGMKLHVYNEEMATVAAALILHRPVRFLADRLESFASDIHSREHRVHARMALAADGTVLAMDVDDYAPIGAFSAYPRTSVVEGNQAYRLMGAPYRMADYHGRLTVLFQNKVQTSQYRAVGHPIACQVTEELLDRAAAELGLDPWDIRALNVVPDDAYPAVSATGYMFEKLSHEASLAKLRTLMDYDALRTEQAALRERGIHRGIGLATFVEITNPGVAFYGVGGARISAQDGAVVRLTPGGEVHCAISVTEQGQGTETIIAQIVADQLGVAPGQVKVTTGDTDHTPSGGATWACRGAGIGGETALLAGRKLAARITDMAAALLQAAPAALDLRDGAVVDAATGEVRLTLAEIGRIATYRPDTLPKGVDSSLTVAHHFAPSGYPFAFTNGVQASLVEVDTETGLVKLLKHWVVEDCGRIINPLLVDEQIRGGVVQGLGAALFEECLYDDAGQLLNGSMADYLVPMAGEMPDIVIGHIETPTEDTILGAKGVGEAGTAAAGAALMNAVNDALRPLGARMTQTPMTPARILAALGIGHA</sequence>